<dbReference type="OMA" id="MPNRSHQ"/>
<keyword evidence="3" id="KW-1185">Reference proteome</keyword>
<sequence length="85" mass="9022">MSEVLPSAVPDKQQDDPKKVWGAAGKYSQEPGIQGPGASATAPEKPKPHASKVLNKLDPRQDSDIVEAERRGEFGNTDAKPGVSK</sequence>
<name>A0A0A2KXM1_PENIT</name>
<proteinExistence type="predicted"/>
<evidence type="ECO:0000256" key="1">
    <source>
        <dbReference type="SAM" id="MobiDB-lite"/>
    </source>
</evidence>
<dbReference type="EMBL" id="JQGA01001169">
    <property type="protein sequence ID" value="KGO69105.1"/>
    <property type="molecule type" value="Genomic_DNA"/>
</dbReference>
<dbReference type="AlphaFoldDB" id="A0A0A2KXM1"/>
<dbReference type="OrthoDB" id="2590867at2759"/>
<feature type="compositionally biased region" description="Basic and acidic residues" evidence="1">
    <location>
        <begin position="55"/>
        <end position="73"/>
    </location>
</feature>
<dbReference type="Proteomes" id="UP000030104">
    <property type="component" value="Unassembled WGS sequence"/>
</dbReference>
<evidence type="ECO:0000313" key="3">
    <source>
        <dbReference type="Proteomes" id="UP000030104"/>
    </source>
</evidence>
<organism evidence="2 3">
    <name type="scientific">Penicillium italicum</name>
    <name type="common">Blue mold</name>
    <dbReference type="NCBI Taxonomy" id="40296"/>
    <lineage>
        <taxon>Eukaryota</taxon>
        <taxon>Fungi</taxon>
        <taxon>Dikarya</taxon>
        <taxon>Ascomycota</taxon>
        <taxon>Pezizomycotina</taxon>
        <taxon>Eurotiomycetes</taxon>
        <taxon>Eurotiomycetidae</taxon>
        <taxon>Eurotiales</taxon>
        <taxon>Aspergillaceae</taxon>
        <taxon>Penicillium</taxon>
    </lineage>
</organism>
<accession>A0A0A2KXM1</accession>
<comment type="caution">
    <text evidence="2">The sequence shown here is derived from an EMBL/GenBank/DDBJ whole genome shotgun (WGS) entry which is preliminary data.</text>
</comment>
<reference evidence="2 3" key="1">
    <citation type="journal article" date="2015" name="Mol. Plant Microbe Interact.">
        <title>Genome, transcriptome, and functional analyses of Penicillium expansum provide new insights into secondary metabolism and pathogenicity.</title>
        <authorList>
            <person name="Ballester A.R."/>
            <person name="Marcet-Houben M."/>
            <person name="Levin E."/>
            <person name="Sela N."/>
            <person name="Selma-Lazaro C."/>
            <person name="Carmona L."/>
            <person name="Wisniewski M."/>
            <person name="Droby S."/>
            <person name="Gonzalez-Candelas L."/>
            <person name="Gabaldon T."/>
        </authorList>
    </citation>
    <scope>NUCLEOTIDE SEQUENCE [LARGE SCALE GENOMIC DNA]</scope>
    <source>
        <strain evidence="2 3">PHI-1</strain>
    </source>
</reference>
<gene>
    <name evidence="2" type="ORF">PITC_017520</name>
</gene>
<protein>
    <submittedName>
        <fullName evidence="2">Uncharacterized protein</fullName>
    </submittedName>
</protein>
<evidence type="ECO:0000313" key="2">
    <source>
        <dbReference type="EMBL" id="KGO69105.1"/>
    </source>
</evidence>
<feature type="region of interest" description="Disordered" evidence="1">
    <location>
        <begin position="1"/>
        <end position="85"/>
    </location>
</feature>
<dbReference type="HOGENOM" id="CLU_2513351_0_0_1"/>